<organism evidence="1 2">
    <name type="scientific">Phytophthora infestans</name>
    <name type="common">Potato late blight agent</name>
    <name type="synonym">Botrytis infestans</name>
    <dbReference type="NCBI Taxonomy" id="4787"/>
    <lineage>
        <taxon>Eukaryota</taxon>
        <taxon>Sar</taxon>
        <taxon>Stramenopiles</taxon>
        <taxon>Oomycota</taxon>
        <taxon>Peronosporomycetes</taxon>
        <taxon>Peronosporales</taxon>
        <taxon>Peronosporaceae</taxon>
        <taxon>Phytophthora</taxon>
    </lineage>
</organism>
<dbReference type="Proteomes" id="UP000704712">
    <property type="component" value="Unassembled WGS sequence"/>
</dbReference>
<gene>
    <name evidence="1" type="ORF">GN958_ATG00273</name>
</gene>
<comment type="caution">
    <text evidence="1">The sequence shown here is derived from an EMBL/GenBank/DDBJ whole genome shotgun (WGS) entry which is preliminary data.</text>
</comment>
<accession>A0A8S9VIK4</accession>
<dbReference type="AlphaFoldDB" id="A0A8S9VIK4"/>
<evidence type="ECO:0000313" key="2">
    <source>
        <dbReference type="Proteomes" id="UP000704712"/>
    </source>
</evidence>
<dbReference type="EMBL" id="JAACNO010000052">
    <property type="protein sequence ID" value="KAF4150498.1"/>
    <property type="molecule type" value="Genomic_DNA"/>
</dbReference>
<sequence length="293" mass="33595">YPYPDDDLVMHFVGTYWMINRSSYLSKRDRVPRAPDMMGFWLRQLDAGRFTQGFRVTRFQSTQIVELIQGHADVSNNLNDPQAPAWCQLMVALYRFGCDGNGASIRKLARHFRCSAGTIEIFTSRCIEILPVLEGRAVMWPEVQEREENQMNPTYTYYGMAGIVVCGDHKRIRFGTRCTLDGKQRAKFMQKRDFEGDQYLLAGSGLRHLRSAHLSEAYGVFNRELSKSKVWNEHCIGILKGRVGDSEGDYPNVWIPVVKELPYFIEDGNFDNALTRTADTAGKLKRLRVMQAC</sequence>
<protein>
    <submittedName>
        <fullName evidence="1">Putative DDE Tnp4 domain-containing protein</fullName>
    </submittedName>
</protein>
<name>A0A8S9VIK4_PHYIN</name>
<evidence type="ECO:0000313" key="1">
    <source>
        <dbReference type="EMBL" id="KAF4150498.1"/>
    </source>
</evidence>
<reference evidence="1" key="1">
    <citation type="submission" date="2020-03" db="EMBL/GenBank/DDBJ databases">
        <title>Hybrid Assembly of Korean Phytophthora infestans isolates.</title>
        <authorList>
            <person name="Prokchorchik M."/>
            <person name="Lee Y."/>
            <person name="Seo J."/>
            <person name="Cho J.-H."/>
            <person name="Park Y.-E."/>
            <person name="Jang D.-C."/>
            <person name="Im J.-S."/>
            <person name="Choi J.-G."/>
            <person name="Park H.-J."/>
            <person name="Lee G.-B."/>
            <person name="Lee Y.-G."/>
            <person name="Hong S.-Y."/>
            <person name="Cho K."/>
            <person name="Sohn K.H."/>
        </authorList>
    </citation>
    <scope>NUCLEOTIDE SEQUENCE</scope>
    <source>
        <strain evidence="1">KR_2_A2</strain>
    </source>
</reference>
<proteinExistence type="predicted"/>
<feature type="non-terminal residue" evidence="1">
    <location>
        <position position="293"/>
    </location>
</feature>